<accession>A0ABV7MSU6</accession>
<reference evidence="2" key="1">
    <citation type="journal article" date="2019" name="Int. J. Syst. Evol. Microbiol.">
        <title>The Global Catalogue of Microorganisms (GCM) 10K type strain sequencing project: providing services to taxonomists for standard genome sequencing and annotation.</title>
        <authorList>
            <consortium name="The Broad Institute Genomics Platform"/>
            <consortium name="The Broad Institute Genome Sequencing Center for Infectious Disease"/>
            <person name="Wu L."/>
            <person name="Ma J."/>
        </authorList>
    </citation>
    <scope>NUCLEOTIDE SEQUENCE [LARGE SCALE GENOMIC DNA]</scope>
    <source>
        <strain evidence="2">ICMP 19515</strain>
    </source>
</reference>
<gene>
    <name evidence="1" type="ORF">ACFOJ9_25200</name>
</gene>
<proteinExistence type="predicted"/>
<protein>
    <submittedName>
        <fullName evidence="1">Spy/CpxP family protein refolding chaperone</fullName>
    </submittedName>
</protein>
<dbReference type="EMBL" id="JBHRVD010000001">
    <property type="protein sequence ID" value="MFC3325038.1"/>
    <property type="molecule type" value="Genomic_DNA"/>
</dbReference>
<evidence type="ECO:0000313" key="2">
    <source>
        <dbReference type="Proteomes" id="UP001595648"/>
    </source>
</evidence>
<dbReference type="Gene3D" id="1.20.120.1490">
    <property type="match status" value="1"/>
</dbReference>
<sequence>MIAIMFGSDHRWQEWRINKNEGVTRMFQVTLWLALVFTAGGAVAAQQQGSVAMPGHSAGSSTTNASPYAGMDRRVVKALSDQDIADLKAVRGMGLARAAELNGYPGPSHVLELADALHLSNDQSTRTKALLDAMKTETIPLGERLLGEEIALDRLFADRTVTPASLGAAATRIGAAQGVLRAAHLRYHLAMIEVLNPDQIARYNQLRGYAKGMTHQGHSD</sequence>
<keyword evidence="2" id="KW-1185">Reference proteome</keyword>
<organism evidence="1 2">
    <name type="scientific">Mesorhizobium cantuariense</name>
    <dbReference type="NCBI Taxonomy" id="1300275"/>
    <lineage>
        <taxon>Bacteria</taxon>
        <taxon>Pseudomonadati</taxon>
        <taxon>Pseudomonadota</taxon>
        <taxon>Alphaproteobacteria</taxon>
        <taxon>Hyphomicrobiales</taxon>
        <taxon>Phyllobacteriaceae</taxon>
        <taxon>Mesorhizobium</taxon>
    </lineage>
</organism>
<name>A0ABV7MSU6_9HYPH</name>
<evidence type="ECO:0000313" key="1">
    <source>
        <dbReference type="EMBL" id="MFC3325038.1"/>
    </source>
</evidence>
<dbReference type="RefSeq" id="WP_378982360.1">
    <property type="nucleotide sequence ID" value="NZ_JBHRVD010000001.1"/>
</dbReference>
<comment type="caution">
    <text evidence="1">The sequence shown here is derived from an EMBL/GenBank/DDBJ whole genome shotgun (WGS) entry which is preliminary data.</text>
</comment>
<dbReference type="Proteomes" id="UP001595648">
    <property type="component" value="Unassembled WGS sequence"/>
</dbReference>